<reference evidence="4 5" key="1">
    <citation type="submission" date="2022-09" db="EMBL/GenBank/DDBJ databases">
        <authorList>
            <person name="Palmer J.M."/>
        </authorList>
    </citation>
    <scope>NUCLEOTIDE SEQUENCE [LARGE SCALE GENOMIC DNA]</scope>
    <source>
        <strain evidence="4 5">DSM 7382</strain>
    </source>
</reference>
<evidence type="ECO:0000313" key="5">
    <source>
        <dbReference type="Proteomes" id="UP001385951"/>
    </source>
</evidence>
<evidence type="ECO:0000313" key="4">
    <source>
        <dbReference type="EMBL" id="KAK7678583.1"/>
    </source>
</evidence>
<evidence type="ECO:0000259" key="2">
    <source>
        <dbReference type="Pfam" id="PF13598"/>
    </source>
</evidence>
<protein>
    <recommendedName>
        <fullName evidence="6">Protein F37C4.5</fullName>
    </recommendedName>
</protein>
<dbReference type="EMBL" id="JASBNA010000070">
    <property type="protein sequence ID" value="KAK7678583.1"/>
    <property type="molecule type" value="Genomic_DNA"/>
</dbReference>
<organism evidence="4 5">
    <name type="scientific">Cerrena zonata</name>
    <dbReference type="NCBI Taxonomy" id="2478898"/>
    <lineage>
        <taxon>Eukaryota</taxon>
        <taxon>Fungi</taxon>
        <taxon>Dikarya</taxon>
        <taxon>Basidiomycota</taxon>
        <taxon>Agaricomycotina</taxon>
        <taxon>Agaricomycetes</taxon>
        <taxon>Polyporales</taxon>
        <taxon>Cerrenaceae</taxon>
        <taxon>Cerrena</taxon>
    </lineage>
</organism>
<name>A0AAW0FCQ6_9APHY</name>
<dbReference type="InterPro" id="IPR025554">
    <property type="entry name" value="DUF4140"/>
</dbReference>
<sequence>MTTTKHLEIDARKQPVKSVTVYKSGKADVSRAFSVDLEVGENTIVVSHLSNSLQKQSVRVSGMGGAARLSDIVTTIGSAGDGDTNDSVILQQVLERNSKHLVAQQGVLVEELQILRSYAKSMEHTNVPVEEMFKFLEVFREKQMSTLSTILEFEKPIGEAHRALENAKKEAKVNKGIAESKVAIQLHAEQACKITLRLRYVVHDATWKPVYDLHASLDDPKSVKISYRAKVTQSTGEDWSDAELTLSSASALTNMTVPTLPTYKISSNAFFTTSVPQQPPRSLFTRTSTSGGLFVPPVGSGLFGAPTAAPSTSLFGSTSTQPQPQSEAPAPTQSLFGQTTTNQSQPNQAIGATNPATAVALTESTATIRTNSISETYAVQGTVNVPSDGEEHVVSITSFDVEADITRVSVPRLKADVYLQCKVKNASAYRLLAGIVRVFLDDSYVSTASISDIEANETFECTLGADPSIGVSYERTTKTTTGEARRFGGFESSVTTYTTRMVIKNKRSTPVNQLIFKDALPLGDDSKDWKVILRQPKGLADAAENEEIEVRDGSKSKRKIRWSSLPNGKGGETEGKYEWILDIPAGEETTLLAEWDVKALKGEFWIERAEATFGSNAS</sequence>
<evidence type="ECO:0000259" key="3">
    <source>
        <dbReference type="Pfam" id="PF13600"/>
    </source>
</evidence>
<accession>A0AAW0FCQ6</accession>
<feature type="region of interest" description="Disordered" evidence="1">
    <location>
        <begin position="309"/>
        <end position="348"/>
    </location>
</feature>
<feature type="domain" description="DUF4139" evidence="2">
    <location>
        <begin position="196"/>
        <end position="599"/>
    </location>
</feature>
<dbReference type="InterPro" id="IPR011935">
    <property type="entry name" value="CHP02231"/>
</dbReference>
<dbReference type="InterPro" id="IPR037291">
    <property type="entry name" value="DUF4139"/>
</dbReference>
<dbReference type="Proteomes" id="UP001385951">
    <property type="component" value="Unassembled WGS sequence"/>
</dbReference>
<keyword evidence="5" id="KW-1185">Reference proteome</keyword>
<proteinExistence type="predicted"/>
<evidence type="ECO:0000256" key="1">
    <source>
        <dbReference type="SAM" id="MobiDB-lite"/>
    </source>
</evidence>
<gene>
    <name evidence="4" type="ORF">QCA50_018455</name>
</gene>
<evidence type="ECO:0008006" key="6">
    <source>
        <dbReference type="Google" id="ProtNLM"/>
    </source>
</evidence>
<dbReference type="Pfam" id="PF13600">
    <property type="entry name" value="DUF4140"/>
    <property type="match status" value="1"/>
</dbReference>
<dbReference type="PANTHER" id="PTHR31005:SF8">
    <property type="entry name" value="DUF4139 DOMAIN-CONTAINING PROTEIN"/>
    <property type="match status" value="1"/>
</dbReference>
<dbReference type="AlphaFoldDB" id="A0AAW0FCQ6"/>
<feature type="domain" description="DUF4140" evidence="3">
    <location>
        <begin position="19"/>
        <end position="91"/>
    </location>
</feature>
<dbReference type="NCBIfam" id="TIGR02231">
    <property type="entry name" value="mucoidy inhibitor MuiA family protein"/>
    <property type="match status" value="2"/>
</dbReference>
<dbReference type="PANTHER" id="PTHR31005">
    <property type="entry name" value="DUF4139 DOMAIN-CONTAINING PROTEIN"/>
    <property type="match status" value="1"/>
</dbReference>
<dbReference type="Pfam" id="PF13598">
    <property type="entry name" value="DUF4139"/>
    <property type="match status" value="1"/>
</dbReference>
<comment type="caution">
    <text evidence="4">The sequence shown here is derived from an EMBL/GenBank/DDBJ whole genome shotgun (WGS) entry which is preliminary data.</text>
</comment>